<comment type="subcellular location">
    <subcellularLocation>
        <location evidence="6">Cell outer membrane</location>
    </subcellularLocation>
</comment>
<accession>A0AAU7XIV9</accession>
<evidence type="ECO:0000259" key="7">
    <source>
        <dbReference type="Pfam" id="PF13525"/>
    </source>
</evidence>
<dbReference type="InterPro" id="IPR039565">
    <property type="entry name" value="BamD-like"/>
</dbReference>
<gene>
    <name evidence="6" type="primary">bamD</name>
    <name evidence="8" type="ORF">ABS361_02845</name>
</gene>
<evidence type="ECO:0000313" key="8">
    <source>
        <dbReference type="EMBL" id="XBY46789.1"/>
    </source>
</evidence>
<dbReference type="GO" id="GO:0051205">
    <property type="term" value="P:protein insertion into membrane"/>
    <property type="evidence" value="ECO:0007669"/>
    <property type="project" value="UniProtKB-UniRule"/>
</dbReference>
<dbReference type="EMBL" id="CP158568">
    <property type="protein sequence ID" value="XBY46789.1"/>
    <property type="molecule type" value="Genomic_DNA"/>
</dbReference>
<dbReference type="PANTHER" id="PTHR37423:SF1">
    <property type="entry name" value="OUTER MEMBRANE PROTEIN ASSEMBLY FACTOR BAMD"/>
    <property type="match status" value="1"/>
</dbReference>
<evidence type="ECO:0000256" key="2">
    <source>
        <dbReference type="ARBA" id="ARBA00023136"/>
    </source>
</evidence>
<comment type="function">
    <text evidence="6">Part of the outer membrane protein assembly complex, which is involved in assembly and insertion of beta-barrel proteins into the outer membrane.</text>
</comment>
<dbReference type="Pfam" id="PF13525">
    <property type="entry name" value="YfiO"/>
    <property type="match status" value="1"/>
</dbReference>
<reference evidence="8" key="1">
    <citation type="submission" date="2024-06" db="EMBL/GenBank/DDBJ databases">
        <title>Methylostella associata gen. nov., sp. nov., a novel Ancalomicrobiaceae-affiliated facultatively methylotrophic bacteria that feed on methanotrophs of the genus Methylococcus.</title>
        <authorList>
            <person name="Saltykova V."/>
            <person name="Danilova O.V."/>
            <person name="Oshkin I.Y."/>
            <person name="Belova S.E."/>
            <person name="Pimenov N.V."/>
            <person name="Dedysh S.N."/>
        </authorList>
    </citation>
    <scope>NUCLEOTIDE SEQUENCE</scope>
    <source>
        <strain evidence="8">S20</strain>
    </source>
</reference>
<dbReference type="NCBIfam" id="TIGR03302">
    <property type="entry name" value="OM_YfiO"/>
    <property type="match status" value="1"/>
</dbReference>
<comment type="similarity">
    <text evidence="6">Belongs to the BamD family.</text>
</comment>
<evidence type="ECO:0000256" key="3">
    <source>
        <dbReference type="ARBA" id="ARBA00023139"/>
    </source>
</evidence>
<dbReference type="PANTHER" id="PTHR37423">
    <property type="entry name" value="SOLUBLE LYTIC MUREIN TRANSGLYCOSYLASE-RELATED"/>
    <property type="match status" value="1"/>
</dbReference>
<name>A0AAU7XIV9_9HYPH</name>
<dbReference type="HAMAP" id="MF_00922">
    <property type="entry name" value="OM_assembly_BamD"/>
    <property type="match status" value="1"/>
</dbReference>
<comment type="subunit">
    <text evidence="6">Part of the Bam complex.</text>
</comment>
<keyword evidence="1 6" id="KW-0732">Signal</keyword>
<evidence type="ECO:0000256" key="5">
    <source>
        <dbReference type="ARBA" id="ARBA00023288"/>
    </source>
</evidence>
<organism evidence="8">
    <name type="scientific">Methyloraptor flagellatus</name>
    <dbReference type="NCBI Taxonomy" id="3162530"/>
    <lineage>
        <taxon>Bacteria</taxon>
        <taxon>Pseudomonadati</taxon>
        <taxon>Pseudomonadota</taxon>
        <taxon>Alphaproteobacteria</taxon>
        <taxon>Hyphomicrobiales</taxon>
        <taxon>Ancalomicrobiaceae</taxon>
        <taxon>Methyloraptor</taxon>
    </lineage>
</organism>
<dbReference type="InterPro" id="IPR011990">
    <property type="entry name" value="TPR-like_helical_dom_sf"/>
</dbReference>
<dbReference type="InterPro" id="IPR017689">
    <property type="entry name" value="BamD"/>
</dbReference>
<dbReference type="Gene3D" id="1.25.40.10">
    <property type="entry name" value="Tetratricopeptide repeat domain"/>
    <property type="match status" value="1"/>
</dbReference>
<keyword evidence="4 6" id="KW-0998">Cell outer membrane</keyword>
<evidence type="ECO:0000256" key="6">
    <source>
        <dbReference type="HAMAP-Rule" id="MF_00922"/>
    </source>
</evidence>
<keyword evidence="2 6" id="KW-0472">Membrane</keyword>
<proteinExistence type="inferred from homology"/>
<evidence type="ECO:0000256" key="1">
    <source>
        <dbReference type="ARBA" id="ARBA00022729"/>
    </source>
</evidence>
<dbReference type="CDD" id="cd15830">
    <property type="entry name" value="BamD"/>
    <property type="match status" value="1"/>
</dbReference>
<dbReference type="AlphaFoldDB" id="A0AAU7XIV9"/>
<dbReference type="KEGG" id="mflg:ABS361_02845"/>
<keyword evidence="3" id="KW-0564">Palmitate</keyword>
<protein>
    <recommendedName>
        <fullName evidence="6">Outer membrane protein assembly factor BamD</fullName>
    </recommendedName>
</protein>
<dbReference type="SUPFAM" id="SSF48452">
    <property type="entry name" value="TPR-like"/>
    <property type="match status" value="1"/>
</dbReference>
<evidence type="ECO:0000256" key="4">
    <source>
        <dbReference type="ARBA" id="ARBA00023237"/>
    </source>
</evidence>
<feature type="domain" description="Outer membrane lipoprotein BamD-like" evidence="7">
    <location>
        <begin position="27"/>
        <end position="222"/>
    </location>
</feature>
<dbReference type="GO" id="GO:1990063">
    <property type="term" value="C:Bam protein complex"/>
    <property type="evidence" value="ECO:0007669"/>
    <property type="project" value="TreeGrafter"/>
</dbReference>
<keyword evidence="5" id="KW-0449">Lipoprotein</keyword>
<dbReference type="GO" id="GO:0043165">
    <property type="term" value="P:Gram-negative-bacterium-type cell outer membrane assembly"/>
    <property type="evidence" value="ECO:0007669"/>
    <property type="project" value="UniProtKB-UniRule"/>
</dbReference>
<sequence length="267" mass="29947">MAGAFVTAGLVAGCASNDTDDLKIDNTPAEQMYNQALAAQAAGKRADAVKKFEDVDRAHPYSEWAKKAVLMQAYTNFERGAYTDTITAGRRFLTLYPGSPDAAYAQYLIAEAYFRQIPDVSRDQDMTAKASQAYNELVQKYPTSPYAQDARRKLEITRDQLAGKEMEVGRYYLTKKQYLAAINRFKTVVSEYQTTRHVEEALSRLVECYYALGVTNEAQTAAAVLGHNYPDSQWYKDSYALLKQGGYEPSENTSSWISQTFKGFKVL</sequence>